<dbReference type="STRING" id="45068.Llon_0834"/>
<dbReference type="RefSeq" id="WP_058528836.1">
    <property type="nucleotide sequence ID" value="NZ_CAAAHZ010000002.1"/>
</dbReference>
<dbReference type="InterPro" id="IPR052966">
    <property type="entry name" value="Beta-lactamase_Reg"/>
</dbReference>
<dbReference type="PATRIC" id="fig|45068.5.peg.892"/>
<accession>A0A0W0VND1</accession>
<evidence type="ECO:0000256" key="1">
    <source>
        <dbReference type="SAM" id="Phobius"/>
    </source>
</evidence>
<feature type="transmembrane region" description="Helical" evidence="1">
    <location>
        <begin position="119"/>
        <end position="138"/>
    </location>
</feature>
<feature type="transmembrane region" description="Helical" evidence="1">
    <location>
        <begin position="80"/>
        <end position="99"/>
    </location>
</feature>
<dbReference type="AlphaFoldDB" id="A0A0W0VND1"/>
<feature type="transmembrane region" description="Helical" evidence="1">
    <location>
        <begin position="225"/>
        <end position="245"/>
    </location>
</feature>
<name>A0A0W0VND1_9GAMM</name>
<sequence>MKLFVVVVALLSERFFVHAASGKRFYWFSNYCHTLISKLQKIPFLSSSWAKLVAVVTPLLTAASVILYISGSIFYGFAELVFNIIIFYYCLGPENPFYFKGSESSDSRTANYLIEANSKLFAVIFWYMALGPLATLLYRMISLCQNEEQVDGNARLLTGIFEWLPAKMTALLYLLAGNFQAGFHHFAKLFFTLPSNNQNILRLCGLGASGIGEEQSLNIPQAETLVEHALLILLVLLSFLTLASWV</sequence>
<evidence type="ECO:0000313" key="2">
    <source>
        <dbReference type="EMBL" id="KTD21669.1"/>
    </source>
</evidence>
<keyword evidence="1" id="KW-0472">Membrane</keyword>
<organism evidence="2 3">
    <name type="scientific">Legionella londiniensis</name>
    <dbReference type="NCBI Taxonomy" id="45068"/>
    <lineage>
        <taxon>Bacteria</taxon>
        <taxon>Pseudomonadati</taxon>
        <taxon>Pseudomonadota</taxon>
        <taxon>Gammaproteobacteria</taxon>
        <taxon>Legionellales</taxon>
        <taxon>Legionellaceae</taxon>
        <taxon>Legionella</taxon>
    </lineage>
</organism>
<dbReference type="GO" id="GO:0046677">
    <property type="term" value="P:response to antibiotic"/>
    <property type="evidence" value="ECO:0007669"/>
    <property type="project" value="TreeGrafter"/>
</dbReference>
<dbReference type="EMBL" id="LNYK01000014">
    <property type="protein sequence ID" value="KTD21669.1"/>
    <property type="molecule type" value="Genomic_DNA"/>
</dbReference>
<gene>
    <name evidence="2" type="ORF">Llon_0834</name>
</gene>
<proteinExistence type="predicted"/>
<evidence type="ECO:0000313" key="3">
    <source>
        <dbReference type="Proteomes" id="UP000054997"/>
    </source>
</evidence>
<dbReference type="PANTHER" id="PTHR38684:SF1">
    <property type="entry name" value="PROTEIN AMPE"/>
    <property type="match status" value="1"/>
</dbReference>
<feature type="transmembrane region" description="Helical" evidence="1">
    <location>
        <begin position="49"/>
        <end position="68"/>
    </location>
</feature>
<keyword evidence="1" id="KW-1133">Transmembrane helix</keyword>
<reference evidence="2 3" key="1">
    <citation type="submission" date="2015-11" db="EMBL/GenBank/DDBJ databases">
        <title>Genomic analysis of 38 Legionella species identifies large and diverse effector repertoires.</title>
        <authorList>
            <person name="Burstein D."/>
            <person name="Amaro F."/>
            <person name="Zusman T."/>
            <person name="Lifshitz Z."/>
            <person name="Cohen O."/>
            <person name="Gilbert J.A."/>
            <person name="Pupko T."/>
            <person name="Shuman H.A."/>
            <person name="Segal G."/>
        </authorList>
    </citation>
    <scope>NUCLEOTIDE SEQUENCE [LARGE SCALE GENOMIC DNA]</scope>
    <source>
        <strain evidence="2 3">ATCC 49505</strain>
    </source>
</reference>
<protein>
    <submittedName>
        <fullName evidence="2">Inner membrane protein AmpE</fullName>
    </submittedName>
</protein>
<comment type="caution">
    <text evidence="2">The sequence shown here is derived from an EMBL/GenBank/DDBJ whole genome shotgun (WGS) entry which is preliminary data.</text>
</comment>
<dbReference type="OrthoDB" id="9811967at2"/>
<dbReference type="PANTHER" id="PTHR38684">
    <property type="entry name" value="PROTEIN AMPE"/>
    <property type="match status" value="1"/>
</dbReference>
<keyword evidence="3" id="KW-1185">Reference proteome</keyword>
<keyword evidence="1" id="KW-0812">Transmembrane</keyword>
<dbReference type="Proteomes" id="UP000054997">
    <property type="component" value="Unassembled WGS sequence"/>
</dbReference>
<dbReference type="GO" id="GO:0005886">
    <property type="term" value="C:plasma membrane"/>
    <property type="evidence" value="ECO:0007669"/>
    <property type="project" value="TreeGrafter"/>
</dbReference>